<name>A0A5C4JJ70_9ACTN</name>
<reference evidence="2 3" key="1">
    <citation type="submission" date="2019-05" db="EMBL/GenBank/DDBJ databases">
        <title>Draft genome sequence of Actinomadura sp. 14C53.</title>
        <authorList>
            <person name="Saricaoglu S."/>
            <person name="Isik K."/>
        </authorList>
    </citation>
    <scope>NUCLEOTIDE SEQUENCE [LARGE SCALE GENOMIC DNA]</scope>
    <source>
        <strain evidence="2 3">14C53</strain>
    </source>
</reference>
<feature type="compositionally biased region" description="Low complexity" evidence="1">
    <location>
        <begin position="754"/>
        <end position="775"/>
    </location>
</feature>
<dbReference type="OrthoDB" id="530015at2"/>
<protein>
    <recommendedName>
        <fullName evidence="4">Dynamin family protein</fullName>
    </recommendedName>
</protein>
<evidence type="ECO:0000256" key="1">
    <source>
        <dbReference type="SAM" id="MobiDB-lite"/>
    </source>
</evidence>
<sequence length="775" mass="83813">MHGVGDRINAVIEARRAQVPVIEREISQWERVLRMLDDLAATIRECEAAEEGQAAADALAGMDVAALSAQAAGALGALTAVRAKVGRRTVNIGVSGRARNGKSTLLQSLSGLSDEQIPTGRGQPVTAVRSRIHHSVSRADAQLTMHSEQSFCDEVLGPYHAVLGLSSGPRSLDEFAAHLVGDGTENGMPDESRENGLRGHPQFAPMLARLREMRESLGTFRGHLTGGVRQADLADLRGWVSYPPPDDGSGAAPDRRYLAVRDVLIHCPFPIEDVVALGLVDLPGLGELVPHAEEHHLAGLENEVDFVLMVKRPTDTGALWSVEDAQALELVRRAGGAVAVRDFMAIVVNTGGCDQVNIDALNADIDKRLNEGVQGRFHNVINVDGADRAEVRTRVLAGVLDHLATALPRMDAASIGRALEVGAAARRDVLAAVEDALARLRSIMTPTATEELIARAEALRLEVAESLQAWVDELRRRADEGYEDEEFHARVTEVADDVRAWILDGFGEGEEAWTGRALGQMRLHKSSASFAEGALNGIRVEVSRRFSAIDDLLARRRERFWGELIDALGPRLGRLLEGDDPQRALQGLAERFRESPEPCPVLGESLDLVLDVRLDYRTRVLPKVRRALEVLLPQSRGDAAELAAMLAVPRTPEGAAELFVAVSQLARQAAYDAGKVLAGEPNVSAAVLHAYGEQFEDTFIRSAASETEFRRIAEAFRDQLWDEHAAGAATATARVQRVRVALTRLRQTLRDPATSTQAVTTTHGTATITHGGTQG</sequence>
<dbReference type="InterPro" id="IPR027417">
    <property type="entry name" value="P-loop_NTPase"/>
</dbReference>
<dbReference type="AlphaFoldDB" id="A0A5C4JJ70"/>
<dbReference type="RefSeq" id="WP_138643379.1">
    <property type="nucleotide sequence ID" value="NZ_VCKW01000006.1"/>
</dbReference>
<evidence type="ECO:0000313" key="3">
    <source>
        <dbReference type="Proteomes" id="UP000309174"/>
    </source>
</evidence>
<feature type="region of interest" description="Disordered" evidence="1">
    <location>
        <begin position="752"/>
        <end position="775"/>
    </location>
</feature>
<evidence type="ECO:0008006" key="4">
    <source>
        <dbReference type="Google" id="ProtNLM"/>
    </source>
</evidence>
<organism evidence="2 3">
    <name type="scientific">Actinomadura soli</name>
    <dbReference type="NCBI Taxonomy" id="2508997"/>
    <lineage>
        <taxon>Bacteria</taxon>
        <taxon>Bacillati</taxon>
        <taxon>Actinomycetota</taxon>
        <taxon>Actinomycetes</taxon>
        <taxon>Streptosporangiales</taxon>
        <taxon>Thermomonosporaceae</taxon>
        <taxon>Actinomadura</taxon>
    </lineage>
</organism>
<keyword evidence="3" id="KW-1185">Reference proteome</keyword>
<proteinExistence type="predicted"/>
<comment type="caution">
    <text evidence="2">The sequence shown here is derived from an EMBL/GenBank/DDBJ whole genome shotgun (WGS) entry which is preliminary data.</text>
</comment>
<dbReference type="SUPFAM" id="SSF52540">
    <property type="entry name" value="P-loop containing nucleoside triphosphate hydrolases"/>
    <property type="match status" value="1"/>
</dbReference>
<evidence type="ECO:0000313" key="2">
    <source>
        <dbReference type="EMBL" id="TMR07008.1"/>
    </source>
</evidence>
<accession>A0A5C4JJ70</accession>
<gene>
    <name evidence="2" type="ORF">ETD83_02390</name>
</gene>
<dbReference type="Proteomes" id="UP000309174">
    <property type="component" value="Unassembled WGS sequence"/>
</dbReference>
<dbReference type="EMBL" id="VCKW01000006">
    <property type="protein sequence ID" value="TMR07008.1"/>
    <property type="molecule type" value="Genomic_DNA"/>
</dbReference>